<dbReference type="AlphaFoldDB" id="A0A2S5R8E7"/>
<dbReference type="RefSeq" id="WP_129591910.1">
    <property type="nucleotide sequence ID" value="NZ_PHHC01000088.1"/>
</dbReference>
<sequence length="91" mass="10366">MDLFFFPHHLDLFKNVTLYDTAPELFYKLTTQSASINLKSQKIFGEESVLGECIYGTFSGQAFMIDKKGKVLSIKGPCTIRFLGYTKSSRR</sequence>
<reference evidence="1 2" key="1">
    <citation type="submission" date="2017-11" db="EMBL/GenBank/DDBJ databases">
        <title>Comparative genomic analysis of Holospora spp., intranuclear symbionts of paramecia.</title>
        <authorList>
            <person name="Garushyants S.K."/>
            <person name="Beliavskaya A."/>
            <person name="Malko D.B."/>
            <person name="Logacheva M.D."/>
            <person name="Rautian M.S."/>
            <person name="Gelfand M.S."/>
        </authorList>
    </citation>
    <scope>NUCLEOTIDE SEQUENCE [LARGE SCALE GENOMIC DNA]</scope>
    <source>
        <strain evidence="2">02AZ16</strain>
    </source>
</reference>
<proteinExistence type="predicted"/>
<name>A0A2S5R8E7_9PROT</name>
<comment type="caution">
    <text evidence="1">The sequence shown here is derived from an EMBL/GenBank/DDBJ whole genome shotgun (WGS) entry which is preliminary data.</text>
</comment>
<gene>
    <name evidence="1" type="ORF">HCUR_00938</name>
</gene>
<dbReference type="OrthoDB" id="9926552at2"/>
<keyword evidence="2" id="KW-1185">Reference proteome</keyword>
<evidence type="ECO:0000313" key="2">
    <source>
        <dbReference type="Proteomes" id="UP000239425"/>
    </source>
</evidence>
<organism evidence="1 2">
    <name type="scientific">Holospora curviuscula</name>
    <dbReference type="NCBI Taxonomy" id="1082868"/>
    <lineage>
        <taxon>Bacteria</taxon>
        <taxon>Pseudomonadati</taxon>
        <taxon>Pseudomonadota</taxon>
        <taxon>Alphaproteobacteria</taxon>
        <taxon>Holosporales</taxon>
        <taxon>Holosporaceae</taxon>
        <taxon>Holospora</taxon>
    </lineage>
</organism>
<dbReference type="Proteomes" id="UP000239425">
    <property type="component" value="Unassembled WGS sequence"/>
</dbReference>
<evidence type="ECO:0000313" key="1">
    <source>
        <dbReference type="EMBL" id="PPE03611.1"/>
    </source>
</evidence>
<dbReference type="EMBL" id="PHHC01000088">
    <property type="protein sequence ID" value="PPE03611.1"/>
    <property type="molecule type" value="Genomic_DNA"/>
</dbReference>
<protein>
    <submittedName>
        <fullName evidence="1">Uncharacterized protein</fullName>
    </submittedName>
</protein>
<accession>A0A2S5R8E7</accession>